<feature type="region of interest" description="Disordered" evidence="2">
    <location>
        <begin position="204"/>
        <end position="234"/>
    </location>
</feature>
<dbReference type="AlphaFoldDB" id="A0A4Q7Y033"/>
<evidence type="ECO:0000313" key="5">
    <source>
        <dbReference type="Proteomes" id="UP000292958"/>
    </source>
</evidence>
<name>A0A4Q7Y033_9BACT</name>
<protein>
    <submittedName>
        <fullName evidence="4">Uncharacterized protein</fullName>
    </submittedName>
</protein>
<keyword evidence="3" id="KW-0812">Transmembrane</keyword>
<organism evidence="4 5">
    <name type="scientific">Edaphobacter modestus</name>
    <dbReference type="NCBI Taxonomy" id="388466"/>
    <lineage>
        <taxon>Bacteria</taxon>
        <taxon>Pseudomonadati</taxon>
        <taxon>Acidobacteriota</taxon>
        <taxon>Terriglobia</taxon>
        <taxon>Terriglobales</taxon>
        <taxon>Acidobacteriaceae</taxon>
        <taxon>Edaphobacter</taxon>
    </lineage>
</organism>
<sequence>MVTNSRFWDHYIRRIGEMNDPRLTPELAHGIWATLPEALLYINAQSAVKAGEKGEYAEAARQRQLMYSSGFGTDQADKALYRALTPLLEHLTLICRQATSKVDSAPEQGAQVVEGLRTAKASILKTLNCLVGINDHRRNDAHDEVASTIRGCLIDYVNKTHAWAVALPLFEDCLAIAHGKELRAKLAEDIGVVERHLAAASAQWRPGASAEARSKSSSRSDNRQASAPQSDSNAVRRGYAIGRAWRKLPKLGKVAVGMAVAILVVVILVLLGGGDAGNTSERSPASGSTTDSNPPVTPVSIPESPRVEGPIVRSDHAGVTSLRDDIAQSRMRLRSLEDEIQTLNSEMDDYKSKIDADKAALERMESDDSAGVEIDRDEYERLRNRHNRNVASFNADISHGHTLHSDYEDLLGETNMKIDKLNEMVKTQ</sequence>
<comment type="caution">
    <text evidence="4">The sequence shown here is derived from an EMBL/GenBank/DDBJ whole genome shotgun (WGS) entry which is preliminary data.</text>
</comment>
<keyword evidence="3" id="KW-1133">Transmembrane helix</keyword>
<dbReference type="Proteomes" id="UP000292958">
    <property type="component" value="Unassembled WGS sequence"/>
</dbReference>
<feature type="compositionally biased region" description="Polar residues" evidence="2">
    <location>
        <begin position="278"/>
        <end position="294"/>
    </location>
</feature>
<feature type="compositionally biased region" description="Basic and acidic residues" evidence="2">
    <location>
        <begin position="212"/>
        <end position="222"/>
    </location>
</feature>
<feature type="coiled-coil region" evidence="1">
    <location>
        <begin position="319"/>
        <end position="396"/>
    </location>
</feature>
<keyword evidence="5" id="KW-1185">Reference proteome</keyword>
<gene>
    <name evidence="4" type="ORF">BDD14_6670</name>
</gene>
<keyword evidence="1" id="KW-0175">Coiled coil</keyword>
<evidence type="ECO:0000256" key="2">
    <source>
        <dbReference type="SAM" id="MobiDB-lite"/>
    </source>
</evidence>
<evidence type="ECO:0000313" key="4">
    <source>
        <dbReference type="EMBL" id="RZU29075.1"/>
    </source>
</evidence>
<reference evidence="4 5" key="1">
    <citation type="submission" date="2019-02" db="EMBL/GenBank/DDBJ databases">
        <title>Genomic Encyclopedia of Archaeal and Bacterial Type Strains, Phase II (KMG-II): from individual species to whole genera.</title>
        <authorList>
            <person name="Goeker M."/>
        </authorList>
    </citation>
    <scope>NUCLEOTIDE SEQUENCE [LARGE SCALE GENOMIC DNA]</scope>
    <source>
        <strain evidence="4 5">DSM 18101</strain>
    </source>
</reference>
<evidence type="ECO:0000256" key="1">
    <source>
        <dbReference type="SAM" id="Coils"/>
    </source>
</evidence>
<keyword evidence="3" id="KW-0472">Membrane</keyword>
<feature type="transmembrane region" description="Helical" evidence="3">
    <location>
        <begin position="254"/>
        <end position="274"/>
    </location>
</feature>
<feature type="region of interest" description="Disordered" evidence="2">
    <location>
        <begin position="278"/>
        <end position="311"/>
    </location>
</feature>
<evidence type="ECO:0000256" key="3">
    <source>
        <dbReference type="SAM" id="Phobius"/>
    </source>
</evidence>
<dbReference type="EMBL" id="SHKW01000008">
    <property type="protein sequence ID" value="RZU29075.1"/>
    <property type="molecule type" value="Genomic_DNA"/>
</dbReference>
<accession>A0A4Q7Y033</accession>
<proteinExistence type="predicted"/>